<dbReference type="EMBL" id="JAPDRK010000028">
    <property type="protein sequence ID" value="KAJ9602165.1"/>
    <property type="molecule type" value="Genomic_DNA"/>
</dbReference>
<name>A0AA38TXP0_9EURO</name>
<sequence length="352" mass="39505">MTLLPAIATVSLGRSSVGHNIIEKIKHASLAGFKGVEIFFECLETYALELGDSNQGEKASRESLLEAATHTRQACIDYDIKVLCLQPFMFFEGQVDEQARVEKFKLLDLWFELAHLLDTDLIQIPSNFQREGTTGDIDCIVADLTLAADLGAQQSPQIRFSYEGICWGNHIDTWEQTWDIAQRVNQPNFGLCVDVFHIAGRVWADPAVAGGVRQNGDEALRISLEKLVREVPPSKIFYVQVGDAERLPKPIVLGSPLYTEGVKPRMSWSRNARLFPFETALGGYLPIPAICKAIFTDMGWEGWVSMEMFGRCLYDTDEKIPEQLAARAAESWALFTKRYSLEQADDDHQARL</sequence>
<dbReference type="SUPFAM" id="SSF51658">
    <property type="entry name" value="Xylose isomerase-like"/>
    <property type="match status" value="1"/>
</dbReference>
<gene>
    <name evidence="2" type="ORF">H2200_013285</name>
</gene>
<dbReference type="Pfam" id="PF01261">
    <property type="entry name" value="AP_endonuc_2"/>
    <property type="match status" value="1"/>
</dbReference>
<dbReference type="AlphaFoldDB" id="A0AA38TXP0"/>
<dbReference type="InterPro" id="IPR036237">
    <property type="entry name" value="Xyl_isomerase-like_sf"/>
</dbReference>
<evidence type="ECO:0000313" key="3">
    <source>
        <dbReference type="Proteomes" id="UP001172673"/>
    </source>
</evidence>
<dbReference type="PANTHER" id="PTHR12110:SF21">
    <property type="entry name" value="XYLOSE ISOMERASE-LIKE TIM BARREL DOMAIN-CONTAINING PROTEIN"/>
    <property type="match status" value="1"/>
</dbReference>
<evidence type="ECO:0000313" key="2">
    <source>
        <dbReference type="EMBL" id="KAJ9602165.1"/>
    </source>
</evidence>
<keyword evidence="3" id="KW-1185">Reference proteome</keyword>
<dbReference type="Gene3D" id="3.20.20.150">
    <property type="entry name" value="Divalent-metal-dependent TIM barrel enzymes"/>
    <property type="match status" value="1"/>
</dbReference>
<evidence type="ECO:0000259" key="1">
    <source>
        <dbReference type="Pfam" id="PF01261"/>
    </source>
</evidence>
<reference evidence="2" key="1">
    <citation type="submission" date="2022-10" db="EMBL/GenBank/DDBJ databases">
        <title>Culturing micro-colonial fungi from biological soil crusts in the Mojave desert and describing Neophaeococcomyces mojavensis, and introducing the new genera and species Taxawa tesnikishii.</title>
        <authorList>
            <person name="Kurbessoian T."/>
            <person name="Stajich J.E."/>
        </authorList>
    </citation>
    <scope>NUCLEOTIDE SEQUENCE</scope>
    <source>
        <strain evidence="2">TK_41</strain>
    </source>
</reference>
<dbReference type="Proteomes" id="UP001172673">
    <property type="component" value="Unassembled WGS sequence"/>
</dbReference>
<protein>
    <recommendedName>
        <fullName evidence="1">Xylose isomerase-like TIM barrel domain-containing protein</fullName>
    </recommendedName>
</protein>
<comment type="caution">
    <text evidence="2">The sequence shown here is derived from an EMBL/GenBank/DDBJ whole genome shotgun (WGS) entry which is preliminary data.</text>
</comment>
<organism evidence="2 3">
    <name type="scientific">Cladophialophora chaetospira</name>
    <dbReference type="NCBI Taxonomy" id="386627"/>
    <lineage>
        <taxon>Eukaryota</taxon>
        <taxon>Fungi</taxon>
        <taxon>Dikarya</taxon>
        <taxon>Ascomycota</taxon>
        <taxon>Pezizomycotina</taxon>
        <taxon>Eurotiomycetes</taxon>
        <taxon>Chaetothyriomycetidae</taxon>
        <taxon>Chaetothyriales</taxon>
        <taxon>Herpotrichiellaceae</taxon>
        <taxon>Cladophialophora</taxon>
    </lineage>
</organism>
<proteinExistence type="predicted"/>
<dbReference type="PANTHER" id="PTHR12110">
    <property type="entry name" value="HYDROXYPYRUVATE ISOMERASE"/>
    <property type="match status" value="1"/>
</dbReference>
<feature type="domain" description="Xylose isomerase-like TIM barrel" evidence="1">
    <location>
        <begin position="27"/>
        <end position="325"/>
    </location>
</feature>
<dbReference type="InterPro" id="IPR013022">
    <property type="entry name" value="Xyl_isomerase-like_TIM-brl"/>
</dbReference>
<dbReference type="InterPro" id="IPR050312">
    <property type="entry name" value="IolE/XylAMocC-like"/>
</dbReference>
<accession>A0AA38TXP0</accession>